<dbReference type="PANTHER" id="PTHR37423">
    <property type="entry name" value="SOLUBLE LYTIC MUREIN TRANSGLYCOSYLASE-RELATED"/>
    <property type="match status" value="1"/>
</dbReference>
<dbReference type="GO" id="GO:0016020">
    <property type="term" value="C:membrane"/>
    <property type="evidence" value="ECO:0007669"/>
    <property type="project" value="InterPro"/>
</dbReference>
<dbReference type="Gene3D" id="1.10.530.10">
    <property type="match status" value="1"/>
</dbReference>
<gene>
    <name evidence="4" type="primary">slt_2</name>
    <name evidence="4" type="ORF">NCTC10297_01343</name>
</gene>
<accession>A0A3S4QPZ4</accession>
<sequence length="298" mass="31786">MQTSNLHIHALVAATFGMLSSTAFAQNPVSVYIAPQASASTSVASVYTLSNSNNAVEQKLLSSLQANTAGSQKYTQLSTTQPVVNFSATAANTATASSYAAYESGAYSQRSMYDDLIRDAAARYGVDPGLVKAIIHTESAFNPRARSPVGAMGLMQLMPATARYMGVSNAWDPAQNIDGGTKYLAYLQGQFSNPDHVIAAYNAGPGNVRKHGGIPPFRETRNYVVKVNDRYNNIYRLDANLYQGFDANRAVLAMNATATPAASVSTQTTSYAQPVNQATPVNPTVGREGSAQIYFLNK</sequence>
<evidence type="ECO:0000256" key="1">
    <source>
        <dbReference type="ARBA" id="ARBA00007734"/>
    </source>
</evidence>
<feature type="chain" id="PRO_5018614800" evidence="2">
    <location>
        <begin position="26"/>
        <end position="298"/>
    </location>
</feature>
<dbReference type="InterPro" id="IPR023346">
    <property type="entry name" value="Lysozyme-like_dom_sf"/>
</dbReference>
<comment type="similarity">
    <text evidence="1">Belongs to the transglycosylase Slt family.</text>
</comment>
<dbReference type="SUPFAM" id="SSF53955">
    <property type="entry name" value="Lysozyme-like"/>
    <property type="match status" value="1"/>
</dbReference>
<protein>
    <submittedName>
        <fullName evidence="4">Soluble lytic murein transglycosylase</fullName>
        <ecNumber evidence="4">4.2.2.-</ecNumber>
    </submittedName>
</protein>
<dbReference type="EC" id="4.2.2.-" evidence="4"/>
<evidence type="ECO:0000256" key="2">
    <source>
        <dbReference type="SAM" id="SignalP"/>
    </source>
</evidence>
<reference evidence="4 5" key="1">
    <citation type="submission" date="2018-12" db="EMBL/GenBank/DDBJ databases">
        <authorList>
            <consortium name="Pathogen Informatics"/>
        </authorList>
    </citation>
    <scope>NUCLEOTIDE SEQUENCE [LARGE SCALE GENOMIC DNA]</scope>
    <source>
        <strain evidence="4 5">NCTC10297</strain>
    </source>
</reference>
<dbReference type="OrthoDB" id="9815002at2"/>
<feature type="domain" description="Transglycosylase SLT" evidence="3">
    <location>
        <begin position="116"/>
        <end position="222"/>
    </location>
</feature>
<dbReference type="AlphaFoldDB" id="A0A3S4QPZ4"/>
<dbReference type="EMBL" id="LR134343">
    <property type="protein sequence ID" value="VEG13380.1"/>
    <property type="molecule type" value="Genomic_DNA"/>
</dbReference>
<dbReference type="InterPro" id="IPR000189">
    <property type="entry name" value="Transglyc_AS"/>
</dbReference>
<dbReference type="GO" id="GO:0000270">
    <property type="term" value="P:peptidoglycan metabolic process"/>
    <property type="evidence" value="ECO:0007669"/>
    <property type="project" value="InterPro"/>
</dbReference>
<evidence type="ECO:0000313" key="4">
    <source>
        <dbReference type="EMBL" id="VEG13380.1"/>
    </source>
</evidence>
<dbReference type="CDD" id="cd00254">
    <property type="entry name" value="LT-like"/>
    <property type="match status" value="1"/>
</dbReference>
<evidence type="ECO:0000259" key="3">
    <source>
        <dbReference type="Pfam" id="PF01464"/>
    </source>
</evidence>
<dbReference type="GO" id="GO:0008933">
    <property type="term" value="F:peptidoglycan lytic transglycosylase activity"/>
    <property type="evidence" value="ECO:0007669"/>
    <property type="project" value="InterPro"/>
</dbReference>
<name>A0A3S4QPZ4_9GAMM</name>
<dbReference type="Pfam" id="PF01464">
    <property type="entry name" value="SLT"/>
    <property type="match status" value="1"/>
</dbReference>
<keyword evidence="2" id="KW-0732">Signal</keyword>
<dbReference type="KEGG" id="mcun:NCTC10297_01343"/>
<proteinExistence type="inferred from homology"/>
<dbReference type="Proteomes" id="UP000274100">
    <property type="component" value="Chromosome"/>
</dbReference>
<dbReference type="PROSITE" id="PS00922">
    <property type="entry name" value="TRANSGLYCOSYLASE"/>
    <property type="match status" value="1"/>
</dbReference>
<dbReference type="PANTHER" id="PTHR37423:SF2">
    <property type="entry name" value="MEMBRANE-BOUND LYTIC MUREIN TRANSGLYCOSYLASE C"/>
    <property type="match status" value="1"/>
</dbReference>
<feature type="signal peptide" evidence="2">
    <location>
        <begin position="1"/>
        <end position="25"/>
    </location>
</feature>
<dbReference type="InterPro" id="IPR008258">
    <property type="entry name" value="Transglycosylase_SLT_dom_1"/>
</dbReference>
<evidence type="ECO:0000313" key="5">
    <source>
        <dbReference type="Proteomes" id="UP000274100"/>
    </source>
</evidence>
<dbReference type="RefSeq" id="WP_126330947.1">
    <property type="nucleotide sequence ID" value="NZ_LR134343.1"/>
</dbReference>
<keyword evidence="4" id="KW-0456">Lyase</keyword>
<organism evidence="4 5">
    <name type="scientific">Moraxella cuniculi</name>
    <dbReference type="NCBI Taxonomy" id="34061"/>
    <lineage>
        <taxon>Bacteria</taxon>
        <taxon>Pseudomonadati</taxon>
        <taxon>Pseudomonadota</taxon>
        <taxon>Gammaproteobacteria</taxon>
        <taxon>Moraxellales</taxon>
        <taxon>Moraxellaceae</taxon>
        <taxon>Moraxella</taxon>
    </lineage>
</organism>